<keyword evidence="3" id="KW-1185">Reference proteome</keyword>
<feature type="domain" description="DUF397" evidence="1">
    <location>
        <begin position="8"/>
        <end position="57"/>
    </location>
</feature>
<evidence type="ECO:0000259" key="1">
    <source>
        <dbReference type="Pfam" id="PF04149"/>
    </source>
</evidence>
<dbReference type="RefSeq" id="WP_180891403.1">
    <property type="nucleotide sequence ID" value="NZ_JACCKD010000001.1"/>
</dbReference>
<dbReference type="Proteomes" id="UP000582974">
    <property type="component" value="Unassembled WGS sequence"/>
</dbReference>
<gene>
    <name evidence="2" type="ORF">H0B56_03245</name>
</gene>
<dbReference type="InterPro" id="IPR007278">
    <property type="entry name" value="DUF397"/>
</dbReference>
<accession>A0A838A4J9</accession>
<sequence length="58" mass="6600">MPHGEYQRWRKSSYSTDDYNCVEVAFAGPVVGVRDSKHPTEGALTVPGECWREFLRAL</sequence>
<dbReference type="AlphaFoldDB" id="A0A838A4J9"/>
<organism evidence="2 3">
    <name type="scientific">Haloechinothrix aidingensis</name>
    <dbReference type="NCBI Taxonomy" id="2752311"/>
    <lineage>
        <taxon>Bacteria</taxon>
        <taxon>Bacillati</taxon>
        <taxon>Actinomycetota</taxon>
        <taxon>Actinomycetes</taxon>
        <taxon>Pseudonocardiales</taxon>
        <taxon>Pseudonocardiaceae</taxon>
        <taxon>Haloechinothrix</taxon>
    </lineage>
</organism>
<dbReference type="EMBL" id="JACCKD010000001">
    <property type="protein sequence ID" value="MBA0124550.1"/>
    <property type="molecule type" value="Genomic_DNA"/>
</dbReference>
<proteinExistence type="predicted"/>
<evidence type="ECO:0000313" key="2">
    <source>
        <dbReference type="EMBL" id="MBA0124550.1"/>
    </source>
</evidence>
<protein>
    <submittedName>
        <fullName evidence="2">DUF397 domain-containing protein</fullName>
    </submittedName>
</protein>
<evidence type="ECO:0000313" key="3">
    <source>
        <dbReference type="Proteomes" id="UP000582974"/>
    </source>
</evidence>
<name>A0A838A4J9_9PSEU</name>
<comment type="caution">
    <text evidence="2">The sequence shown here is derived from an EMBL/GenBank/DDBJ whole genome shotgun (WGS) entry which is preliminary data.</text>
</comment>
<reference evidence="2 3" key="1">
    <citation type="submission" date="2020-07" db="EMBL/GenBank/DDBJ databases">
        <title>Genome of Haloechinothrix sp.</title>
        <authorList>
            <person name="Tang S.-K."/>
            <person name="Yang L."/>
            <person name="Zhu W.-Y."/>
        </authorList>
    </citation>
    <scope>NUCLEOTIDE SEQUENCE [LARGE SCALE GENOMIC DNA]</scope>
    <source>
        <strain evidence="2 3">YIM 98757</strain>
    </source>
</reference>
<dbReference type="Pfam" id="PF04149">
    <property type="entry name" value="DUF397"/>
    <property type="match status" value="1"/>
</dbReference>